<evidence type="ECO:0000256" key="4">
    <source>
        <dbReference type="ARBA" id="ARBA00023002"/>
    </source>
</evidence>
<dbReference type="InterPro" id="IPR036922">
    <property type="entry name" value="Rieske_2Fe-2S_sf"/>
</dbReference>
<dbReference type="EMBL" id="CP011568">
    <property type="protein sequence ID" value="AKJ67930.1"/>
    <property type="molecule type" value="Genomic_DNA"/>
</dbReference>
<proteinExistence type="inferred from homology"/>
<evidence type="ECO:0000256" key="3">
    <source>
        <dbReference type="ARBA" id="ARBA00022723"/>
    </source>
</evidence>
<dbReference type="Proteomes" id="UP000036700">
    <property type="component" value="Chromosome"/>
</dbReference>
<evidence type="ECO:0000256" key="1">
    <source>
        <dbReference type="ARBA" id="ARBA00008751"/>
    </source>
</evidence>
<dbReference type="RefSeq" id="WP_047213750.1">
    <property type="nucleotide sequence ID" value="NZ_CP011568.3"/>
</dbReference>
<keyword evidence="9" id="KW-1185">Reference proteome</keyword>
<evidence type="ECO:0000313" key="9">
    <source>
        <dbReference type="Proteomes" id="UP000036700"/>
    </source>
</evidence>
<dbReference type="SUPFAM" id="SSF50022">
    <property type="entry name" value="ISP domain"/>
    <property type="match status" value="1"/>
</dbReference>
<sequence length="440" mass="48764">MNSISYRDRPDAIRALIDVDRVHRDVYLDAELFALENERLFARAWLYVGHISQIPEAGDYLSTTLADQPVILIRQADGTVRVLLNRCAHKGAMVLSCASGNAGKFLRCPYHAWTYKIDGKPLGVPLRNGYEGTRLHECEAGAGLTNVATAVYRGFVFARLAPEGRSFEDYAGAMLPVFDNLADRSPAGELRVSGGCLRSVMQCNWKIYLENVIDAVHPVSTHESAWQPARDAASEWPAHLPRPMALEQLLPFGAGYDFFQQAGARVYPQGHCILGTQASIHSGYDALPGYEDALRQAHGRQRTHEVLSFTPQNAVLFPTLALKSSPQTLRVIRPLAVDRTLVEIWALAPRDAPAELLHRTLTYNRLTFSPMSMVAHDDIHVFETLQKSLAGNGNPWVSLHREHRAEQTEAACPDISGTSEGLMRNQFRAWLDALVSSTDA</sequence>
<dbReference type="Pfam" id="PF00355">
    <property type="entry name" value="Rieske"/>
    <property type="match status" value="1"/>
</dbReference>
<comment type="similarity">
    <text evidence="1">Belongs to the bacterial ring-hydroxylating dioxygenase alpha subunit family.</text>
</comment>
<evidence type="ECO:0000313" key="8">
    <source>
        <dbReference type="EMBL" id="AKJ67930.1"/>
    </source>
</evidence>
<accession>A0A0G3ELW3</accession>
<dbReference type="Gene3D" id="3.90.380.10">
    <property type="entry name" value="Naphthalene 1,2-dioxygenase Alpha Subunit, Chain A, domain 1"/>
    <property type="match status" value="1"/>
</dbReference>
<dbReference type="GO" id="GO:0016491">
    <property type="term" value="F:oxidoreductase activity"/>
    <property type="evidence" value="ECO:0007669"/>
    <property type="project" value="UniProtKB-KW"/>
</dbReference>
<dbReference type="PANTHER" id="PTHR43756:SF1">
    <property type="entry name" value="3-PHENYLPROPIONATE_CINNAMIC ACID DIOXYGENASE SUBUNIT ALPHA"/>
    <property type="match status" value="1"/>
</dbReference>
<keyword evidence="3" id="KW-0479">Metal-binding</keyword>
<dbReference type="Pfam" id="PF00848">
    <property type="entry name" value="Ring_hydroxyl_A"/>
    <property type="match status" value="1"/>
</dbReference>
<protein>
    <submittedName>
        <fullName evidence="8">Oxidoreductase</fullName>
    </submittedName>
</protein>
<dbReference type="InterPro" id="IPR015879">
    <property type="entry name" value="Ring_hydroxy_dOase_asu_C_dom"/>
</dbReference>
<evidence type="ECO:0000256" key="5">
    <source>
        <dbReference type="ARBA" id="ARBA00023004"/>
    </source>
</evidence>
<organism evidence="8 9">
    <name type="scientific">Pandoraea thiooxydans</name>
    <dbReference type="NCBI Taxonomy" id="445709"/>
    <lineage>
        <taxon>Bacteria</taxon>
        <taxon>Pseudomonadati</taxon>
        <taxon>Pseudomonadota</taxon>
        <taxon>Betaproteobacteria</taxon>
        <taxon>Burkholderiales</taxon>
        <taxon>Burkholderiaceae</taxon>
        <taxon>Pandoraea</taxon>
    </lineage>
</organism>
<dbReference type="Gene3D" id="2.102.10.10">
    <property type="entry name" value="Rieske [2Fe-2S] iron-sulphur domain"/>
    <property type="match status" value="1"/>
</dbReference>
<gene>
    <name evidence="8" type="ORF">ABW99_06555</name>
</gene>
<evidence type="ECO:0000256" key="6">
    <source>
        <dbReference type="ARBA" id="ARBA00023014"/>
    </source>
</evidence>
<dbReference type="PRINTS" id="PR00090">
    <property type="entry name" value="RNGDIOXGNASE"/>
</dbReference>
<name>A0A0G3ELW3_9BURK</name>
<dbReference type="InterPro" id="IPR017941">
    <property type="entry name" value="Rieske_2Fe-2S"/>
</dbReference>
<reference evidence="9" key="1">
    <citation type="submission" date="2015-06" db="EMBL/GenBank/DDBJ databases">
        <authorList>
            <person name="Lim Y.L."/>
            <person name="Ee R."/>
            <person name="Yong D."/>
            <person name="How K.Y."/>
            <person name="Yin W.F."/>
            <person name="Chan K.G."/>
        </authorList>
    </citation>
    <scope>NUCLEOTIDE SEQUENCE [LARGE SCALE GENOMIC DNA]</scope>
    <source>
        <strain evidence="9">DSM 25325</strain>
    </source>
</reference>
<keyword evidence="5" id="KW-0408">Iron</keyword>
<dbReference type="PROSITE" id="PS51296">
    <property type="entry name" value="RIESKE"/>
    <property type="match status" value="1"/>
</dbReference>
<dbReference type="SUPFAM" id="SSF55961">
    <property type="entry name" value="Bet v1-like"/>
    <property type="match status" value="1"/>
</dbReference>
<feature type="domain" description="Rieske" evidence="7">
    <location>
        <begin position="46"/>
        <end position="158"/>
    </location>
</feature>
<keyword evidence="6" id="KW-0411">Iron-sulfur</keyword>
<dbReference type="KEGG" id="ptx:ABW99_06555"/>
<dbReference type="PATRIC" id="fig|445709.3.peg.1405"/>
<dbReference type="GO" id="GO:0005506">
    <property type="term" value="F:iron ion binding"/>
    <property type="evidence" value="ECO:0007669"/>
    <property type="project" value="InterPro"/>
</dbReference>
<keyword evidence="2" id="KW-0001">2Fe-2S</keyword>
<dbReference type="PANTHER" id="PTHR43756">
    <property type="entry name" value="CHOLINE MONOOXYGENASE, CHLOROPLASTIC"/>
    <property type="match status" value="1"/>
</dbReference>
<dbReference type="OrthoDB" id="9790995at2"/>
<dbReference type="AlphaFoldDB" id="A0A0G3ELW3"/>
<keyword evidence="4" id="KW-0560">Oxidoreductase</keyword>
<dbReference type="GO" id="GO:0051537">
    <property type="term" value="F:2 iron, 2 sulfur cluster binding"/>
    <property type="evidence" value="ECO:0007669"/>
    <property type="project" value="UniProtKB-KW"/>
</dbReference>
<evidence type="ECO:0000259" key="7">
    <source>
        <dbReference type="PROSITE" id="PS51296"/>
    </source>
</evidence>
<evidence type="ECO:0000256" key="2">
    <source>
        <dbReference type="ARBA" id="ARBA00022714"/>
    </source>
</evidence>
<dbReference type="InterPro" id="IPR001663">
    <property type="entry name" value="Rng_hydr_dOase-A"/>
</dbReference>
<dbReference type="STRING" id="445709.ABW99_06555"/>